<dbReference type="RefSeq" id="WP_090868312.1">
    <property type="nucleotide sequence ID" value="NZ_FOHE01000005.1"/>
</dbReference>
<evidence type="ECO:0000313" key="3">
    <source>
        <dbReference type="Proteomes" id="UP000198618"/>
    </source>
</evidence>
<dbReference type="Gene3D" id="3.40.50.170">
    <property type="entry name" value="Formyl transferase, N-terminal domain"/>
    <property type="match status" value="1"/>
</dbReference>
<dbReference type="EMBL" id="FOHE01000005">
    <property type="protein sequence ID" value="SET07587.1"/>
    <property type="molecule type" value="Genomic_DNA"/>
</dbReference>
<dbReference type="GO" id="GO:0004479">
    <property type="term" value="F:methionyl-tRNA formyltransferase activity"/>
    <property type="evidence" value="ECO:0007669"/>
    <property type="project" value="TreeGrafter"/>
</dbReference>
<dbReference type="STRING" id="930131.SAMN05216389_10571"/>
<evidence type="ECO:0000313" key="2">
    <source>
        <dbReference type="EMBL" id="SET07587.1"/>
    </source>
</evidence>
<proteinExistence type="predicted"/>
<name>A0A1I0BKQ3_9BACI</name>
<dbReference type="PANTHER" id="PTHR11138">
    <property type="entry name" value="METHIONYL-TRNA FORMYLTRANSFERASE"/>
    <property type="match status" value="1"/>
</dbReference>
<evidence type="ECO:0000259" key="1">
    <source>
        <dbReference type="Pfam" id="PF00551"/>
    </source>
</evidence>
<dbReference type="SUPFAM" id="SSF53328">
    <property type="entry name" value="Formyltransferase"/>
    <property type="match status" value="1"/>
</dbReference>
<keyword evidence="2" id="KW-0808">Transferase</keyword>
<accession>A0A1I0BKQ3</accession>
<dbReference type="Proteomes" id="UP000198618">
    <property type="component" value="Unassembled WGS sequence"/>
</dbReference>
<protein>
    <submittedName>
        <fullName evidence="2">Methionyl-tRNA formyltransferase</fullName>
    </submittedName>
</protein>
<dbReference type="OrthoDB" id="467573at2"/>
<dbReference type="InterPro" id="IPR036477">
    <property type="entry name" value="Formyl_transf_N_sf"/>
</dbReference>
<gene>
    <name evidence="2" type="ORF">SAMN05216389_10571</name>
</gene>
<dbReference type="GO" id="GO:0005829">
    <property type="term" value="C:cytosol"/>
    <property type="evidence" value="ECO:0007669"/>
    <property type="project" value="TreeGrafter"/>
</dbReference>
<dbReference type="AlphaFoldDB" id="A0A1I0BKQ3"/>
<organism evidence="2 3">
    <name type="scientific">Oceanobacillus limi</name>
    <dbReference type="NCBI Taxonomy" id="930131"/>
    <lineage>
        <taxon>Bacteria</taxon>
        <taxon>Bacillati</taxon>
        <taxon>Bacillota</taxon>
        <taxon>Bacilli</taxon>
        <taxon>Bacillales</taxon>
        <taxon>Bacillaceae</taxon>
        <taxon>Oceanobacillus</taxon>
    </lineage>
</organism>
<sequence>MNILILGPKSERLSYFFTKNRDNVIYYEEKLYLSSKVLKNIDFIISYRYRYIIQEEIIKKFHKKIINLHISYLPWNKGADPNLWSFLEDTPKGVTIHYMDNGIDTGDILVQETITVFADDTLKTTYDRLTKTIELLLIKHWNNIKKAEYSAVKQLHPNGSYHKSKDKQPYLYLLTKGWETPIKNLIGRANK</sequence>
<dbReference type="Pfam" id="PF00551">
    <property type="entry name" value="Formyl_trans_N"/>
    <property type="match status" value="1"/>
</dbReference>
<reference evidence="2 3" key="1">
    <citation type="submission" date="2016-10" db="EMBL/GenBank/DDBJ databases">
        <authorList>
            <person name="de Groot N.N."/>
        </authorList>
    </citation>
    <scope>NUCLEOTIDE SEQUENCE [LARGE SCALE GENOMIC DNA]</scope>
    <source>
        <strain evidence="2 3">IBRC-M 10780</strain>
    </source>
</reference>
<feature type="domain" description="Formyl transferase N-terminal" evidence="1">
    <location>
        <begin position="40"/>
        <end position="132"/>
    </location>
</feature>
<dbReference type="PANTHER" id="PTHR11138:SF5">
    <property type="entry name" value="METHIONYL-TRNA FORMYLTRANSFERASE, MITOCHONDRIAL"/>
    <property type="match status" value="1"/>
</dbReference>
<keyword evidence="3" id="KW-1185">Reference proteome</keyword>
<dbReference type="InterPro" id="IPR002376">
    <property type="entry name" value="Formyl_transf_N"/>
</dbReference>